<name>A0ABT0B0M0_9SPHN</name>
<feature type="chain" id="PRO_5046466771" description="DUF2927 domain-containing protein" evidence="1">
    <location>
        <begin position="28"/>
        <end position="239"/>
    </location>
</feature>
<organism evidence="2 3">
    <name type="scientific">Novosphingobium album</name>
    <name type="common">ex Hu et al. 2023</name>
    <dbReference type="NCBI Taxonomy" id="2930093"/>
    <lineage>
        <taxon>Bacteria</taxon>
        <taxon>Pseudomonadati</taxon>
        <taxon>Pseudomonadota</taxon>
        <taxon>Alphaproteobacteria</taxon>
        <taxon>Sphingomonadales</taxon>
        <taxon>Sphingomonadaceae</taxon>
        <taxon>Novosphingobium</taxon>
    </lineage>
</organism>
<keyword evidence="1" id="KW-0732">Signal</keyword>
<dbReference type="EMBL" id="JALHLE010000009">
    <property type="protein sequence ID" value="MCJ2178592.1"/>
    <property type="molecule type" value="Genomic_DNA"/>
</dbReference>
<evidence type="ECO:0000256" key="1">
    <source>
        <dbReference type="SAM" id="SignalP"/>
    </source>
</evidence>
<proteinExistence type="predicted"/>
<protein>
    <recommendedName>
        <fullName evidence="4">DUF2927 domain-containing protein</fullName>
    </recommendedName>
</protein>
<sequence length="239" mass="26486">MMRSKRSRCLVISIALTTFLASNIAFSQESEIFSPAEWRSVVGDSRTQDELLDVMMKITREGSEATSAGRSGEGRHKLIMSLVLSRYILEYSRSKGEYVSQDLVYSSDKLENSLLSTGVTPAQINDAQRNLYIIMPKIAPLPSMRPVNAGESAPIVAAIRKKMIDPNSLIIDKVYMYAPLNGIRGACAVFNAKNRMGGYAGRQSIIVYYENSQWNAGSASAIVNCEDMKALYRNHALRD</sequence>
<comment type="caution">
    <text evidence="2">The sequence shown here is derived from an EMBL/GenBank/DDBJ whole genome shotgun (WGS) entry which is preliminary data.</text>
</comment>
<reference evidence="2" key="1">
    <citation type="submission" date="2022-03" db="EMBL/GenBank/DDBJ databases">
        <title>Identification of a novel bacterium isolated from mangrove sediments.</title>
        <authorList>
            <person name="Pan X."/>
        </authorList>
    </citation>
    <scope>NUCLEOTIDE SEQUENCE</scope>
    <source>
        <strain evidence="2">B2580</strain>
    </source>
</reference>
<evidence type="ECO:0000313" key="3">
    <source>
        <dbReference type="Proteomes" id="UP001162880"/>
    </source>
</evidence>
<dbReference type="RefSeq" id="WP_243992759.1">
    <property type="nucleotide sequence ID" value="NZ_JALHLE010000009.1"/>
</dbReference>
<evidence type="ECO:0000313" key="2">
    <source>
        <dbReference type="EMBL" id="MCJ2178592.1"/>
    </source>
</evidence>
<dbReference type="Proteomes" id="UP001162880">
    <property type="component" value="Unassembled WGS sequence"/>
</dbReference>
<evidence type="ECO:0008006" key="4">
    <source>
        <dbReference type="Google" id="ProtNLM"/>
    </source>
</evidence>
<gene>
    <name evidence="2" type="ORF">MTR64_08460</name>
</gene>
<accession>A0ABT0B0M0</accession>
<feature type="signal peptide" evidence="1">
    <location>
        <begin position="1"/>
        <end position="27"/>
    </location>
</feature>
<keyword evidence="3" id="KW-1185">Reference proteome</keyword>